<dbReference type="Proteomes" id="UP000276888">
    <property type="component" value="Chromosome"/>
</dbReference>
<dbReference type="EMBL" id="CP031423">
    <property type="protein sequence ID" value="AZS38441.1"/>
    <property type="molecule type" value="Genomic_DNA"/>
</dbReference>
<keyword evidence="2 3" id="KW-0732">Signal</keyword>
<dbReference type="CDD" id="cd06343">
    <property type="entry name" value="PBP1_ABC_ligand_binding-like"/>
    <property type="match status" value="1"/>
</dbReference>
<dbReference type="InterPro" id="IPR028081">
    <property type="entry name" value="Leu-bd"/>
</dbReference>
<dbReference type="Gene3D" id="3.40.50.2300">
    <property type="match status" value="2"/>
</dbReference>
<evidence type="ECO:0000259" key="4">
    <source>
        <dbReference type="Pfam" id="PF13458"/>
    </source>
</evidence>
<evidence type="ECO:0000256" key="1">
    <source>
        <dbReference type="ARBA" id="ARBA00010062"/>
    </source>
</evidence>
<feature type="chain" id="PRO_5038830027" evidence="3">
    <location>
        <begin position="26"/>
        <end position="424"/>
    </location>
</feature>
<protein>
    <submittedName>
        <fullName evidence="5">Leu/Ile/Val-binding protein</fullName>
    </submittedName>
</protein>
<feature type="domain" description="Leucine-binding protein" evidence="4">
    <location>
        <begin position="54"/>
        <end position="413"/>
    </location>
</feature>
<evidence type="ECO:0000313" key="5">
    <source>
        <dbReference type="EMBL" id="AZS38441.1"/>
    </source>
</evidence>
<gene>
    <name evidence="5" type="ORF">CVS47_03098</name>
</gene>
<dbReference type="AlphaFoldDB" id="A0A3Q9J4U2"/>
<dbReference type="SUPFAM" id="SSF53822">
    <property type="entry name" value="Periplasmic binding protein-like I"/>
    <property type="match status" value="1"/>
</dbReference>
<organism evidence="5 6">
    <name type="scientific">Microbacterium lemovicicum</name>
    <dbReference type="NCBI Taxonomy" id="1072463"/>
    <lineage>
        <taxon>Bacteria</taxon>
        <taxon>Bacillati</taxon>
        <taxon>Actinomycetota</taxon>
        <taxon>Actinomycetes</taxon>
        <taxon>Micrococcales</taxon>
        <taxon>Microbacteriaceae</taxon>
        <taxon>Microbacterium</taxon>
    </lineage>
</organism>
<dbReference type="RefSeq" id="WP_241240189.1">
    <property type="nucleotide sequence ID" value="NZ_CP031423.1"/>
</dbReference>
<dbReference type="Pfam" id="PF13458">
    <property type="entry name" value="Peripla_BP_6"/>
    <property type="match status" value="1"/>
</dbReference>
<dbReference type="PROSITE" id="PS51257">
    <property type="entry name" value="PROKAR_LIPOPROTEIN"/>
    <property type="match status" value="1"/>
</dbReference>
<evidence type="ECO:0000313" key="6">
    <source>
        <dbReference type="Proteomes" id="UP000276888"/>
    </source>
</evidence>
<keyword evidence="6" id="KW-1185">Reference proteome</keyword>
<evidence type="ECO:0000256" key="3">
    <source>
        <dbReference type="SAM" id="SignalP"/>
    </source>
</evidence>
<feature type="signal peptide" evidence="3">
    <location>
        <begin position="1"/>
        <end position="25"/>
    </location>
</feature>
<dbReference type="PANTHER" id="PTHR47235">
    <property type="entry name" value="BLR6548 PROTEIN"/>
    <property type="match status" value="1"/>
</dbReference>
<proteinExistence type="inferred from homology"/>
<reference evidence="5 6" key="1">
    <citation type="submission" date="2018-08" db="EMBL/GenBank/DDBJ databases">
        <title>Microbacterium lemovicicum sp. nov., a bacterium isolated from a natural uranium-rich soil.</title>
        <authorList>
            <person name="ORTET P."/>
        </authorList>
    </citation>
    <scope>NUCLEOTIDE SEQUENCE [LARGE SCALE GENOMIC DNA]</scope>
    <source>
        <strain evidence="5 6">Viu22</strain>
    </source>
</reference>
<dbReference type="PANTHER" id="PTHR47235:SF1">
    <property type="entry name" value="BLR6548 PROTEIN"/>
    <property type="match status" value="1"/>
</dbReference>
<sequence length="424" mass="43979">MNMRRRARGVIGVVALTSAVALVLAGCSRGGEPAGGGDASGGAAAASPGITDTSITIGITSPLTGATAGPGNCTVDGAKAYFGVKNAEGGIEFGDGKTRTVDIKAYDDAYDPQKALANFQQMVSDGVFAAGIGLGTPTNRAWREAAIDEKVPQVLVMTGDPLFSNREESPEQLGFVPIYQQEGGAFGELLAASAKDHKVAILSQNDDYGKGYVEGFKEAISGASNIQVVGELTYEATDTSVDAQLTELAASGADVFFNAMSITPLVISSMQKTQQLGWLPSWFLPSNTSSPTAILEPGGGSAFPGVYSVAFSQSAASPTFGDSPDGKAFLDAIAEYTDQQGVPAFPHCVWSWIAASTLEQAFTTMTEPTRESFMTALESISDFQAPLMLEGSTIDTTQDGKPAVSSVQVQKYNGKGYATAESFG</sequence>
<dbReference type="KEGG" id="mlv:CVS47_03098"/>
<evidence type="ECO:0000256" key="2">
    <source>
        <dbReference type="ARBA" id="ARBA00022729"/>
    </source>
</evidence>
<accession>A0A3Q9J4U2</accession>
<dbReference type="InterPro" id="IPR028082">
    <property type="entry name" value="Peripla_BP_I"/>
</dbReference>
<comment type="similarity">
    <text evidence="1">Belongs to the leucine-binding protein family.</text>
</comment>
<name>A0A3Q9J4U2_9MICO</name>